<dbReference type="EMBL" id="CAICTM010001795">
    <property type="protein sequence ID" value="CAB9526225.1"/>
    <property type="molecule type" value="Genomic_DNA"/>
</dbReference>
<keyword evidence="2" id="KW-0472">Membrane</keyword>
<keyword evidence="1" id="KW-0378">Hydrolase</keyword>
<feature type="transmembrane region" description="Helical" evidence="2">
    <location>
        <begin position="185"/>
        <end position="205"/>
    </location>
</feature>
<dbReference type="GO" id="GO:0008610">
    <property type="term" value="P:lipid biosynthetic process"/>
    <property type="evidence" value="ECO:0007669"/>
    <property type="project" value="TreeGrafter"/>
</dbReference>
<evidence type="ECO:0000259" key="3">
    <source>
        <dbReference type="SMART" id="SM00014"/>
    </source>
</evidence>
<comment type="caution">
    <text evidence="4">The sequence shown here is derived from an EMBL/GenBank/DDBJ whole genome shotgun (WGS) entry which is preliminary data.</text>
</comment>
<organism evidence="4 5">
    <name type="scientific">Seminavis robusta</name>
    <dbReference type="NCBI Taxonomy" id="568900"/>
    <lineage>
        <taxon>Eukaryota</taxon>
        <taxon>Sar</taxon>
        <taxon>Stramenopiles</taxon>
        <taxon>Ochrophyta</taxon>
        <taxon>Bacillariophyta</taxon>
        <taxon>Bacillariophyceae</taxon>
        <taxon>Bacillariophycidae</taxon>
        <taxon>Naviculales</taxon>
        <taxon>Naviculaceae</taxon>
        <taxon>Seminavis</taxon>
    </lineage>
</organism>
<dbReference type="Proteomes" id="UP001153069">
    <property type="component" value="Unassembled WGS sequence"/>
</dbReference>
<keyword evidence="2" id="KW-1133">Transmembrane helix</keyword>
<evidence type="ECO:0000313" key="4">
    <source>
        <dbReference type="EMBL" id="CAB9526225.1"/>
    </source>
</evidence>
<evidence type="ECO:0000313" key="5">
    <source>
        <dbReference type="Proteomes" id="UP001153069"/>
    </source>
</evidence>
<dbReference type="AlphaFoldDB" id="A0A9N8HVF5"/>
<dbReference type="GO" id="GO:0006487">
    <property type="term" value="P:protein N-linked glycosylation"/>
    <property type="evidence" value="ECO:0007669"/>
    <property type="project" value="TreeGrafter"/>
</dbReference>
<feature type="transmembrane region" description="Helical" evidence="2">
    <location>
        <begin position="21"/>
        <end position="41"/>
    </location>
</feature>
<dbReference type="OrthoDB" id="302705at2759"/>
<dbReference type="PANTHER" id="PTHR11247">
    <property type="entry name" value="PALMITOYL-PROTEIN THIOESTERASE/DOLICHYLDIPHOSPHATASE 1"/>
    <property type="match status" value="1"/>
</dbReference>
<sequence length="229" mass="25219">MAESTNSPDHHQTNDSHNNQVLYAIGASTSIVVSGTFFVALAYYRDALMITFFMGAIGNAVLGKILKRILNQERPQELDTVDMKLKPSDKGMPSSHAMSLGFIGTFTGLVVPIPGIQIPILIYSLISLWYRIDTKLHTWQQIAVGFVVGTTNGVIWKLLCDGNSNPWNINLLDVVRQNLLNEQGVLPMVYLAVPALVGLIVVGSVERRLSGWIKQLKQTKEEGDAIKSE</sequence>
<dbReference type="Pfam" id="PF01569">
    <property type="entry name" value="PAP2"/>
    <property type="match status" value="1"/>
</dbReference>
<keyword evidence="2" id="KW-0812">Transmembrane</keyword>
<dbReference type="PANTHER" id="PTHR11247:SF40">
    <property type="entry name" value="LIPID PHOSPHATE PHOSPHATASE EPSILON 1, CHLOROPLASTIC"/>
    <property type="match status" value="1"/>
</dbReference>
<feature type="transmembrane region" description="Helical" evidence="2">
    <location>
        <begin position="100"/>
        <end position="126"/>
    </location>
</feature>
<evidence type="ECO:0000256" key="2">
    <source>
        <dbReference type="SAM" id="Phobius"/>
    </source>
</evidence>
<proteinExistence type="predicted"/>
<evidence type="ECO:0000256" key="1">
    <source>
        <dbReference type="ARBA" id="ARBA00022801"/>
    </source>
</evidence>
<feature type="transmembrane region" description="Helical" evidence="2">
    <location>
        <begin position="47"/>
        <end position="66"/>
    </location>
</feature>
<feature type="domain" description="Phosphatidic acid phosphatase type 2/haloperoxidase" evidence="3">
    <location>
        <begin position="47"/>
        <end position="157"/>
    </location>
</feature>
<name>A0A9N8HVF5_9STRA</name>
<dbReference type="SUPFAM" id="SSF48317">
    <property type="entry name" value="Acid phosphatase/Vanadium-dependent haloperoxidase"/>
    <property type="match status" value="1"/>
</dbReference>
<protein>
    <submittedName>
        <fullName evidence="4">PAP2 superfamily</fullName>
    </submittedName>
</protein>
<dbReference type="GO" id="GO:0047874">
    <property type="term" value="F:dolichyldiphosphatase activity"/>
    <property type="evidence" value="ECO:0007669"/>
    <property type="project" value="TreeGrafter"/>
</dbReference>
<keyword evidence="5" id="KW-1185">Reference proteome</keyword>
<accession>A0A9N8HVF5</accession>
<reference evidence="4" key="1">
    <citation type="submission" date="2020-06" db="EMBL/GenBank/DDBJ databases">
        <authorList>
            <consortium name="Plant Systems Biology data submission"/>
        </authorList>
    </citation>
    <scope>NUCLEOTIDE SEQUENCE</scope>
    <source>
        <strain evidence="4">D6</strain>
    </source>
</reference>
<dbReference type="InterPro" id="IPR036938">
    <property type="entry name" value="PAP2/HPO_sf"/>
</dbReference>
<dbReference type="InterPro" id="IPR000326">
    <property type="entry name" value="PAP2/HPO"/>
</dbReference>
<dbReference type="GO" id="GO:0005789">
    <property type="term" value="C:endoplasmic reticulum membrane"/>
    <property type="evidence" value="ECO:0007669"/>
    <property type="project" value="TreeGrafter"/>
</dbReference>
<dbReference type="SMART" id="SM00014">
    <property type="entry name" value="acidPPc"/>
    <property type="match status" value="1"/>
</dbReference>
<gene>
    <name evidence="4" type="ORF">SEMRO_1797_G298160.1</name>
</gene>